<dbReference type="SUPFAM" id="SSF55021">
    <property type="entry name" value="ACT-like"/>
    <property type="match status" value="2"/>
</dbReference>
<feature type="domain" description="ACT" evidence="1">
    <location>
        <begin position="5"/>
        <end position="74"/>
    </location>
</feature>
<dbReference type="PROSITE" id="PS51671">
    <property type="entry name" value="ACT"/>
    <property type="match status" value="1"/>
</dbReference>
<evidence type="ECO:0000313" key="2">
    <source>
        <dbReference type="EMBL" id="MBB3187712.1"/>
    </source>
</evidence>
<comment type="caution">
    <text evidence="2">The sequence shown here is derived from an EMBL/GenBank/DDBJ whole genome shotgun (WGS) entry which is preliminary data.</text>
</comment>
<dbReference type="Pfam" id="PF19571">
    <property type="entry name" value="ACT_8"/>
    <property type="match status" value="1"/>
</dbReference>
<keyword evidence="3" id="KW-1185">Reference proteome</keyword>
<dbReference type="AlphaFoldDB" id="A0A7W5H2T5"/>
<dbReference type="RefSeq" id="WP_183413445.1">
    <property type="nucleotide sequence ID" value="NZ_JACHYB010000001.1"/>
</dbReference>
<dbReference type="Gene3D" id="3.30.2130.10">
    <property type="entry name" value="VC0802-like"/>
    <property type="match status" value="1"/>
</dbReference>
<dbReference type="Proteomes" id="UP000544222">
    <property type="component" value="Unassembled WGS sequence"/>
</dbReference>
<evidence type="ECO:0000313" key="3">
    <source>
        <dbReference type="Proteomes" id="UP000544222"/>
    </source>
</evidence>
<sequence length="141" mass="15504">MLLQQLSLFLENKKGRLTEVTRVLSENGINIAAFSIADTADYGILRMIVDQTEIALIALKEQGFAVHTTQVVGFVIPNEPGNLYQALQHLDSIDIEIEYLYAFAHNGNAATVIKTNDNTLVAKILAEFGYQLLGQGSQLHS</sequence>
<dbReference type="CDD" id="cd04908">
    <property type="entry name" value="ACT_Bt0572_1"/>
    <property type="match status" value="1"/>
</dbReference>
<gene>
    <name evidence="2" type="ORF">FHX64_001875</name>
</gene>
<dbReference type="EMBL" id="JACHYB010000001">
    <property type="protein sequence ID" value="MBB3187712.1"/>
    <property type="molecule type" value="Genomic_DNA"/>
</dbReference>
<evidence type="ECO:0000259" key="1">
    <source>
        <dbReference type="PROSITE" id="PS51671"/>
    </source>
</evidence>
<proteinExistence type="predicted"/>
<reference evidence="2 3" key="1">
    <citation type="submission" date="2020-08" db="EMBL/GenBank/DDBJ databases">
        <title>Genomic Encyclopedia of Type Strains, Phase IV (KMG-IV): sequencing the most valuable type-strain genomes for metagenomic binning, comparative biology and taxonomic classification.</title>
        <authorList>
            <person name="Goeker M."/>
        </authorList>
    </citation>
    <scope>NUCLEOTIDE SEQUENCE [LARGE SCALE GENOMIC DNA]</scope>
    <source>
        <strain evidence="2 3">DSM 27471</strain>
    </source>
</reference>
<protein>
    <recommendedName>
        <fullName evidence="1">ACT domain-containing protein</fullName>
    </recommendedName>
</protein>
<dbReference type="InterPro" id="IPR045739">
    <property type="entry name" value="ACT_dom_pair"/>
</dbReference>
<dbReference type="InterPro" id="IPR045865">
    <property type="entry name" value="ACT-like_dom_sf"/>
</dbReference>
<dbReference type="PANTHER" id="PTHR40099">
    <property type="entry name" value="ACETOLACTATE SYNTHASE, SMALL SUBUNIT"/>
    <property type="match status" value="1"/>
</dbReference>
<dbReference type="PANTHER" id="PTHR40099:SF1">
    <property type="entry name" value="ACETOLACTATE SYNTHASE, SMALL SUBUNIT"/>
    <property type="match status" value="1"/>
</dbReference>
<name>A0A7W5H2T5_9PORP</name>
<organism evidence="2 3">
    <name type="scientific">Microbacter margulisiae</name>
    <dbReference type="NCBI Taxonomy" id="1350067"/>
    <lineage>
        <taxon>Bacteria</taxon>
        <taxon>Pseudomonadati</taxon>
        <taxon>Bacteroidota</taxon>
        <taxon>Bacteroidia</taxon>
        <taxon>Bacteroidales</taxon>
        <taxon>Porphyromonadaceae</taxon>
        <taxon>Microbacter</taxon>
    </lineage>
</organism>
<dbReference type="InterPro" id="IPR002912">
    <property type="entry name" value="ACT_dom"/>
</dbReference>
<accession>A0A7W5H2T5</accession>